<comment type="caution">
    <text evidence="1">The sequence shown here is derived from an EMBL/GenBank/DDBJ whole genome shotgun (WGS) entry which is preliminary data.</text>
</comment>
<keyword evidence="2" id="KW-1185">Reference proteome</keyword>
<dbReference type="PANTHER" id="PTHR38436">
    <property type="entry name" value="POLYKETIDE CYCLASE SNOAL-LIKE DOMAIN"/>
    <property type="match status" value="1"/>
</dbReference>
<dbReference type="SUPFAM" id="SSF54427">
    <property type="entry name" value="NTF2-like"/>
    <property type="match status" value="1"/>
</dbReference>
<name>A0ABS0C6A7_9NOCA</name>
<dbReference type="Pfam" id="PF07366">
    <property type="entry name" value="SnoaL"/>
    <property type="match status" value="1"/>
</dbReference>
<sequence>MTKQGDPSSVARRYVEAIGEQDWQTVADCWRPGALDVFVGVADLRAPDEIVAFFRDVHAAVPDLTVHILSVTAQDERAVVHWRMRGRFDGTAALIGLAPNGRRLDLLGTDVFVVREGLIESNTAIVNGLDLARQLAVLPPQHSIGERVLFGLANSIAPLGKAIRARNRSGR</sequence>
<dbReference type="InterPro" id="IPR032710">
    <property type="entry name" value="NTF2-like_dom_sf"/>
</dbReference>
<evidence type="ECO:0000313" key="2">
    <source>
        <dbReference type="Proteomes" id="UP000807309"/>
    </source>
</evidence>
<dbReference type="RefSeq" id="WP_195032355.1">
    <property type="nucleotide sequence ID" value="NZ_JADLRE010000005.1"/>
</dbReference>
<dbReference type="EMBL" id="JADLRE010000005">
    <property type="protein sequence ID" value="MBF6225048.1"/>
    <property type="molecule type" value="Genomic_DNA"/>
</dbReference>
<dbReference type="PANTHER" id="PTHR38436:SF1">
    <property type="entry name" value="ESTER CYCLASE"/>
    <property type="match status" value="1"/>
</dbReference>
<organism evidence="1 2">
    <name type="scientific">Nocardia abscessus</name>
    <dbReference type="NCBI Taxonomy" id="120957"/>
    <lineage>
        <taxon>Bacteria</taxon>
        <taxon>Bacillati</taxon>
        <taxon>Actinomycetota</taxon>
        <taxon>Actinomycetes</taxon>
        <taxon>Mycobacteriales</taxon>
        <taxon>Nocardiaceae</taxon>
        <taxon>Nocardia</taxon>
    </lineage>
</organism>
<dbReference type="Gene3D" id="3.10.450.50">
    <property type="match status" value="1"/>
</dbReference>
<protein>
    <submittedName>
        <fullName evidence="1">Ester cyclase</fullName>
    </submittedName>
</protein>
<accession>A0ABS0C6A7</accession>
<proteinExistence type="predicted"/>
<evidence type="ECO:0000313" key="1">
    <source>
        <dbReference type="EMBL" id="MBF6225048.1"/>
    </source>
</evidence>
<dbReference type="Proteomes" id="UP000807309">
    <property type="component" value="Unassembled WGS sequence"/>
</dbReference>
<dbReference type="InterPro" id="IPR009959">
    <property type="entry name" value="Cyclase_SnoaL-like"/>
</dbReference>
<reference evidence="1 2" key="1">
    <citation type="submission" date="2020-10" db="EMBL/GenBank/DDBJ databases">
        <title>Identification of Nocardia species via Next-generation sequencing and recognition of intraspecies genetic diversity.</title>
        <authorList>
            <person name="Li P."/>
            <person name="Li P."/>
            <person name="Lu B."/>
        </authorList>
    </citation>
    <scope>NUCLEOTIDE SEQUENCE [LARGE SCALE GENOMIC DNA]</scope>
    <source>
        <strain evidence="1 2">N-11</strain>
    </source>
</reference>
<gene>
    <name evidence="1" type="ORF">IU470_07980</name>
</gene>